<dbReference type="PANTHER" id="PTHR16897">
    <property type="entry name" value="OS10G0105400 PROTEIN"/>
    <property type="match status" value="1"/>
</dbReference>
<evidence type="ECO:0000313" key="3">
    <source>
        <dbReference type="Proteomes" id="UP001177140"/>
    </source>
</evidence>
<name>A0AA42AT54_PAPNU</name>
<feature type="compositionally biased region" description="Basic and acidic residues" evidence="1">
    <location>
        <begin position="554"/>
        <end position="566"/>
    </location>
</feature>
<feature type="region of interest" description="Disordered" evidence="1">
    <location>
        <begin position="424"/>
        <end position="453"/>
    </location>
</feature>
<feature type="region of interest" description="Disordered" evidence="1">
    <location>
        <begin position="524"/>
        <end position="640"/>
    </location>
</feature>
<feature type="compositionally biased region" description="Basic and acidic residues" evidence="1">
    <location>
        <begin position="524"/>
        <end position="545"/>
    </location>
</feature>
<reference evidence="2" key="1">
    <citation type="submission" date="2022-03" db="EMBL/GenBank/DDBJ databases">
        <title>A functionally conserved STORR gene fusion in Papaver species that diverged 16.8 million years ago.</title>
        <authorList>
            <person name="Catania T."/>
        </authorList>
    </citation>
    <scope>NUCLEOTIDE SEQUENCE</scope>
    <source>
        <strain evidence="2">S-191538</strain>
    </source>
</reference>
<feature type="compositionally biased region" description="Acidic residues" evidence="1">
    <location>
        <begin position="424"/>
        <end position="435"/>
    </location>
</feature>
<feature type="compositionally biased region" description="Polar residues" evidence="1">
    <location>
        <begin position="968"/>
        <end position="986"/>
    </location>
</feature>
<proteinExistence type="predicted"/>
<protein>
    <submittedName>
        <fullName evidence="2">Uncharacterized protein</fullName>
    </submittedName>
</protein>
<feature type="region of interest" description="Disordered" evidence="1">
    <location>
        <begin position="917"/>
        <end position="1018"/>
    </location>
</feature>
<feature type="compositionally biased region" description="Basic and acidic residues" evidence="1">
    <location>
        <begin position="577"/>
        <end position="589"/>
    </location>
</feature>
<dbReference type="PANTHER" id="PTHR16897:SF2">
    <property type="entry name" value="OS03G0226600 PROTEIN"/>
    <property type="match status" value="1"/>
</dbReference>
<feature type="compositionally biased region" description="Polar residues" evidence="1">
    <location>
        <begin position="618"/>
        <end position="629"/>
    </location>
</feature>
<feature type="compositionally biased region" description="Basic and acidic residues" evidence="1">
    <location>
        <begin position="988"/>
        <end position="1012"/>
    </location>
</feature>
<feature type="compositionally biased region" description="Basic and acidic residues" evidence="1">
    <location>
        <begin position="436"/>
        <end position="453"/>
    </location>
</feature>
<sequence>MPGLPQKNAELSEDCSLQYSSSCSSGHVSEYGIWSKHRNEITFDQLQKFWNELPSRARKELLRIDKQTLFEQARKNLYCSRCNGLLLEGFSHIVMYGKSLQHETGAAMHIHTGRPGTLRNDCSTNTTELSCQDDIEDPIIHPWGGLAATRDGILTLLDCFLDAKSLKALQNVFDGARKRESQRKLRYPDACGGDGRGWISQGGMTNYGRGHGTREACALHTARLSCDTLLGFWSALGDETQLSLLRMKEEDFIERLMYRFESKRFCRDCRRNVIREFKELKELKRIRRETRCTIWFCAADLAFDYEVSDTAVQADWRHSFTDSVGTYKYFEWAVGTGEGKSDILEFEDVGMNRSVQVTGLDLGGLTSCFITLRAWKRDGRCTELSVKAHALKGQPCVHRRLLVGDGFVTITEGECMGRFFEQAEEAEEEEDDDSMDKDGNELDGEGSRLQKHAKSPELAREFLLDAAIVIFKEQVEKAFREGTARQNAHSIFVCLALKLLEERIHVACKEIITLEKQIKLLEEEEKEKREEEERKERRKTKDREKKLRRKERLKGKDKEIERKGAETGETSIVTEISLEKSSPDSKEELSNNINSEDSLSESGDIMIDRPLSPDNQEEQSSNLSITSELQNDEDDTEHLSAYVADTKHNASEDNGLFMSEQSKSSPCKLRFRKDHQFESANKWYNRSRSVVDDESGDFIDDFEPRTSRCNNGVNRQSKSNLLKSDGRNFGRKYGEKFHCSNYRVRDRYDSKACGCNLQNEYRTKDSQNSSLAISEREIKAKIESSSDISVPSYRKSKYTNGVYLPDNCRTPKNKIVTGKFPSSREFVHTKKVWYPRSSSDSDITLRSSTSKVIGCEEARNDSIAGEQSDNILKSSGDQCLDKVSKTSNDIRHKSNHHQNQEEINENIERVSTNISSLVDSNGCHTESASGAESSYNSLRGTSGSPTSSNSNSDSCSSCLTEGEDSAIHSPTRNTESVVSDSENGPQHSEGRDTSTPHHKEAPKCSSGGERRSVPSNTASGIQDVSCITLGNFQGNPLQRNVSTCDNDRIPDNASSQIPHCLLPSVHSQGISFPVFPAPSTMAYYHQRPASWSGASANGLMSFPQPGCFILPTPLGYGLPENQPSHFCMQYSAMQPVINVLDLGQLPAYQVVNKACGVNSLDQTKNVHLGESRESVSSHGPVPNCQGPLLGQNANSVASNKSGNDFSLFHFGGPMSVTTGEDLNSGLKEGIIGDTFSNSSVIPSRVEFECSGKEMTAGDEYSLFGASNRTRFSFF</sequence>
<feature type="compositionally biased region" description="Polar residues" evidence="1">
    <location>
        <begin position="590"/>
        <end position="601"/>
    </location>
</feature>
<organism evidence="2 3">
    <name type="scientific">Papaver nudicaule</name>
    <name type="common">Iceland poppy</name>
    <dbReference type="NCBI Taxonomy" id="74823"/>
    <lineage>
        <taxon>Eukaryota</taxon>
        <taxon>Viridiplantae</taxon>
        <taxon>Streptophyta</taxon>
        <taxon>Embryophyta</taxon>
        <taxon>Tracheophyta</taxon>
        <taxon>Spermatophyta</taxon>
        <taxon>Magnoliopsida</taxon>
        <taxon>Ranunculales</taxon>
        <taxon>Papaveraceae</taxon>
        <taxon>Papaveroideae</taxon>
        <taxon>Papaver</taxon>
    </lineage>
</organism>
<comment type="caution">
    <text evidence="2">The sequence shown here is derived from an EMBL/GenBank/DDBJ whole genome shotgun (WGS) entry which is preliminary data.</text>
</comment>
<keyword evidence="3" id="KW-1185">Reference proteome</keyword>
<evidence type="ECO:0000256" key="1">
    <source>
        <dbReference type="SAM" id="MobiDB-lite"/>
    </source>
</evidence>
<feature type="compositionally biased region" description="Polar residues" evidence="1">
    <location>
        <begin position="917"/>
        <end position="939"/>
    </location>
</feature>
<dbReference type="EMBL" id="JAJJMA010213130">
    <property type="protein sequence ID" value="MCL7040499.1"/>
    <property type="molecule type" value="Genomic_DNA"/>
</dbReference>
<dbReference type="AlphaFoldDB" id="A0AA42AT54"/>
<accession>A0AA42AT54</accession>
<gene>
    <name evidence="2" type="ORF">MKW94_012457</name>
</gene>
<dbReference type="Proteomes" id="UP001177140">
    <property type="component" value="Unassembled WGS sequence"/>
</dbReference>
<feature type="compositionally biased region" description="Low complexity" evidence="1">
    <location>
        <begin position="940"/>
        <end position="958"/>
    </location>
</feature>
<evidence type="ECO:0000313" key="2">
    <source>
        <dbReference type="EMBL" id="MCL7040499.1"/>
    </source>
</evidence>